<gene>
    <name evidence="2" type="ORF">JAV76_12060</name>
</gene>
<name>A0A934MAL9_9MICO</name>
<reference evidence="2" key="1">
    <citation type="submission" date="2020-12" db="EMBL/GenBank/DDBJ databases">
        <title>Sanguibacter suaedae sp. nov., isolated from Suaeda aralocaspica.</title>
        <authorList>
            <person name="Ma Q."/>
        </authorList>
    </citation>
    <scope>NUCLEOTIDE SEQUENCE</scope>
    <source>
        <strain evidence="2">YZGR15</strain>
    </source>
</reference>
<accession>A0A934MAL9</accession>
<organism evidence="2 3">
    <name type="scientific">Sanguibacter suaedae</name>
    <dbReference type="NCBI Taxonomy" id="2795737"/>
    <lineage>
        <taxon>Bacteria</taxon>
        <taxon>Bacillati</taxon>
        <taxon>Actinomycetota</taxon>
        <taxon>Actinomycetes</taxon>
        <taxon>Micrococcales</taxon>
        <taxon>Sanguibacteraceae</taxon>
        <taxon>Sanguibacter</taxon>
    </lineage>
</organism>
<keyword evidence="1" id="KW-0812">Transmembrane</keyword>
<comment type="caution">
    <text evidence="2">The sequence shown here is derived from an EMBL/GenBank/DDBJ whole genome shotgun (WGS) entry which is preliminary data.</text>
</comment>
<feature type="transmembrane region" description="Helical" evidence="1">
    <location>
        <begin position="6"/>
        <end position="26"/>
    </location>
</feature>
<keyword evidence="3" id="KW-1185">Reference proteome</keyword>
<dbReference type="Pfam" id="PF13630">
    <property type="entry name" value="SdpI"/>
    <property type="match status" value="1"/>
</dbReference>
<evidence type="ECO:0000313" key="2">
    <source>
        <dbReference type="EMBL" id="MBI9115750.1"/>
    </source>
</evidence>
<dbReference type="AlphaFoldDB" id="A0A934MAL9"/>
<feature type="transmembrane region" description="Helical" evidence="1">
    <location>
        <begin position="60"/>
        <end position="81"/>
    </location>
</feature>
<feature type="transmembrane region" description="Helical" evidence="1">
    <location>
        <begin position="87"/>
        <end position="107"/>
    </location>
</feature>
<evidence type="ECO:0000313" key="3">
    <source>
        <dbReference type="Proteomes" id="UP000602087"/>
    </source>
</evidence>
<protein>
    <submittedName>
        <fullName evidence="2">SdpI family protein</fullName>
    </submittedName>
</protein>
<sequence length="120" mass="13038">MNDWVFAGLAFAAIGGFLLWTAVHSVRQDVDHRRSPGLRTPTTLESRQAWLAAHRRISPVLWRTGLVTMILSVAAVIWGSVDGGGNAEAFVVGCLLTFLPVLVHVYVRGSRAASEARGDR</sequence>
<keyword evidence="1" id="KW-1133">Transmembrane helix</keyword>
<proteinExistence type="predicted"/>
<keyword evidence="1" id="KW-0472">Membrane</keyword>
<dbReference type="EMBL" id="JAEINH010000010">
    <property type="protein sequence ID" value="MBI9115750.1"/>
    <property type="molecule type" value="Genomic_DNA"/>
</dbReference>
<dbReference type="Proteomes" id="UP000602087">
    <property type="component" value="Unassembled WGS sequence"/>
</dbReference>
<dbReference type="InterPro" id="IPR025962">
    <property type="entry name" value="SdpI/YhfL"/>
</dbReference>
<evidence type="ECO:0000256" key="1">
    <source>
        <dbReference type="SAM" id="Phobius"/>
    </source>
</evidence>